<reference evidence="2" key="1">
    <citation type="submission" date="2022-05" db="EMBL/GenBank/DDBJ databases">
        <authorList>
            <person name="Park J.-S."/>
        </authorList>
    </citation>
    <scope>NUCLEOTIDE SEQUENCE</scope>
    <source>
        <strain evidence="2">2012CJ34-3</strain>
    </source>
</reference>
<evidence type="ECO:0000256" key="1">
    <source>
        <dbReference type="SAM" id="SignalP"/>
    </source>
</evidence>
<name>A0ABT0QD58_9FLAO</name>
<feature type="chain" id="PRO_5046349092" evidence="1">
    <location>
        <begin position="23"/>
        <end position="138"/>
    </location>
</feature>
<keyword evidence="1" id="KW-0732">Signal</keyword>
<sequence>MTYKLSSILSIILMLSFLYSTAQTTNVDFTLTSNQAHISGQDISITSTIEKNGHTITWTQTNNGKTDTATFTIVGIPQNNWEASSSSGTITYEMNTDGYRCDLFLKGTTLNRYATLTFHLNETEREIYTFYINNISYQ</sequence>
<evidence type="ECO:0000313" key="3">
    <source>
        <dbReference type="Proteomes" id="UP001165381"/>
    </source>
</evidence>
<protein>
    <submittedName>
        <fullName evidence="2">Uncharacterized protein</fullName>
    </submittedName>
</protein>
<dbReference type="RefSeq" id="WP_249972699.1">
    <property type="nucleotide sequence ID" value="NZ_JAMFLZ010000003.1"/>
</dbReference>
<keyword evidence="3" id="KW-1185">Reference proteome</keyword>
<feature type="signal peptide" evidence="1">
    <location>
        <begin position="1"/>
        <end position="22"/>
    </location>
</feature>
<accession>A0ABT0QD58</accession>
<dbReference type="Proteomes" id="UP001165381">
    <property type="component" value="Unassembled WGS sequence"/>
</dbReference>
<proteinExistence type="predicted"/>
<comment type="caution">
    <text evidence="2">The sequence shown here is derived from an EMBL/GenBank/DDBJ whole genome shotgun (WGS) entry which is preliminary data.</text>
</comment>
<organism evidence="2 3">
    <name type="scientific">Jejuia spongiicola</name>
    <dbReference type="NCBI Taxonomy" id="2942207"/>
    <lineage>
        <taxon>Bacteria</taxon>
        <taxon>Pseudomonadati</taxon>
        <taxon>Bacteroidota</taxon>
        <taxon>Flavobacteriia</taxon>
        <taxon>Flavobacteriales</taxon>
        <taxon>Flavobacteriaceae</taxon>
        <taxon>Jejuia</taxon>
    </lineage>
</organism>
<gene>
    <name evidence="2" type="ORF">M3P09_07935</name>
</gene>
<evidence type="ECO:0000313" key="2">
    <source>
        <dbReference type="EMBL" id="MCL6294917.1"/>
    </source>
</evidence>
<dbReference type="EMBL" id="JAMFLZ010000003">
    <property type="protein sequence ID" value="MCL6294917.1"/>
    <property type="molecule type" value="Genomic_DNA"/>
</dbReference>